<name>A0A0B5BHD0_9BACT</name>
<protein>
    <submittedName>
        <fullName evidence="1">Uncharacterized protein</fullName>
    </submittedName>
</protein>
<keyword evidence="2" id="KW-1185">Reference proteome</keyword>
<dbReference type="EMBL" id="CP009788">
    <property type="protein sequence ID" value="AJE03436.1"/>
    <property type="molecule type" value="Genomic_DNA"/>
</dbReference>
<evidence type="ECO:0000313" key="1">
    <source>
        <dbReference type="EMBL" id="AJE03436.1"/>
    </source>
</evidence>
<reference evidence="1 2" key="1">
    <citation type="journal article" date="2015" name="Genome Announc.">
        <title>Complete Genome of Geobacter pickeringii G13T, a Metal-Reducing Isolate from Sedimentary Kaolin Deposits.</title>
        <authorList>
            <person name="Badalamenti J.P."/>
            <person name="Bond D.R."/>
        </authorList>
    </citation>
    <scope>NUCLEOTIDE SEQUENCE [LARGE SCALE GENOMIC DNA]</scope>
    <source>
        <strain evidence="1 2">G13</strain>
    </source>
</reference>
<dbReference type="AlphaFoldDB" id="A0A0B5BHD0"/>
<sequence length="203" mass="23237">MKGFRGIVRPDDKPPFLGRFPAIIYQGATGGVLMKSVFSKEIEAAMEVDRTSKSRKFPRIKAIALAIRKDVHFDALSREDWLLLADFLDGKHRGDRGHTTGEAQQREDDIGRVELLRSFIDRGVEETEAFERLAERERIDISSARKAVKRGLVYMAEDVDALRKEAERIERWCKMMEEDEEKNYTPLTALIKSRPPGTIGKEE</sequence>
<proteinExistence type="predicted"/>
<dbReference type="RefSeq" id="WP_039742312.1">
    <property type="nucleotide sequence ID" value="NZ_CP009788.1"/>
</dbReference>
<evidence type="ECO:0000313" key="2">
    <source>
        <dbReference type="Proteomes" id="UP000057609"/>
    </source>
</evidence>
<gene>
    <name evidence="1" type="ORF">GPICK_08780</name>
</gene>
<organism evidence="1 2">
    <name type="scientific">Geobacter pickeringii</name>
    <dbReference type="NCBI Taxonomy" id="345632"/>
    <lineage>
        <taxon>Bacteria</taxon>
        <taxon>Pseudomonadati</taxon>
        <taxon>Thermodesulfobacteriota</taxon>
        <taxon>Desulfuromonadia</taxon>
        <taxon>Geobacterales</taxon>
        <taxon>Geobacteraceae</taxon>
        <taxon>Geobacter</taxon>
    </lineage>
</organism>
<dbReference type="HOGENOM" id="CLU_1347308_0_0_7"/>
<dbReference type="Proteomes" id="UP000057609">
    <property type="component" value="Chromosome"/>
</dbReference>
<dbReference type="STRING" id="345632.GPICK_08780"/>
<dbReference type="KEGG" id="gpi:GPICK_08780"/>
<accession>A0A0B5BHD0</accession>